<dbReference type="InterPro" id="IPR037069">
    <property type="entry name" value="AcylCoA_DH/ox_N_sf"/>
</dbReference>
<name>A0AAW3I0U8_9BURK</name>
<dbReference type="InterPro" id="IPR036250">
    <property type="entry name" value="AcylCo_DH-like_C"/>
</dbReference>
<dbReference type="RefSeq" id="WP_050448475.1">
    <property type="nucleotide sequence ID" value="NZ_LGVG01000026.1"/>
</dbReference>
<feature type="domain" description="Acyl-CoA dehydrogenase/oxidase C-terminal" evidence="6">
    <location>
        <begin position="214"/>
        <end position="324"/>
    </location>
</feature>
<comment type="cofactor">
    <cofactor evidence="1">
        <name>FAD</name>
        <dbReference type="ChEBI" id="CHEBI:57692"/>
    </cofactor>
</comment>
<reference evidence="8 9" key="1">
    <citation type="submission" date="2015-07" db="EMBL/GenBank/DDBJ databases">
        <title>Draft genome of Achromobacter spanius.</title>
        <authorList>
            <person name="Wang X."/>
        </authorList>
    </citation>
    <scope>NUCLEOTIDE SEQUENCE [LARGE SCALE GENOMIC DNA]</scope>
    <source>
        <strain evidence="8 9">CGMCC9173</strain>
    </source>
</reference>
<dbReference type="GO" id="GO:0003995">
    <property type="term" value="F:acyl-CoA dehydrogenase activity"/>
    <property type="evidence" value="ECO:0007669"/>
    <property type="project" value="TreeGrafter"/>
</dbReference>
<keyword evidence="5" id="KW-0560">Oxidoreductase</keyword>
<dbReference type="Gene3D" id="1.20.140.10">
    <property type="entry name" value="Butyryl-CoA Dehydrogenase, subunit A, domain 3"/>
    <property type="match status" value="1"/>
</dbReference>
<dbReference type="GO" id="GO:0050660">
    <property type="term" value="F:flavin adenine dinucleotide binding"/>
    <property type="evidence" value="ECO:0007669"/>
    <property type="project" value="InterPro"/>
</dbReference>
<dbReference type="InterPro" id="IPR009075">
    <property type="entry name" value="AcylCo_DH/oxidase_C"/>
</dbReference>
<keyword evidence="4" id="KW-0274">FAD</keyword>
<accession>A0AAW3I0U8</accession>
<evidence type="ECO:0000259" key="7">
    <source>
        <dbReference type="Pfam" id="PF02771"/>
    </source>
</evidence>
<keyword evidence="3" id="KW-0285">Flavoprotein</keyword>
<protein>
    <submittedName>
        <fullName evidence="8">Acyl-CoA dehydrogenase</fullName>
    </submittedName>
</protein>
<dbReference type="Gene3D" id="1.10.540.10">
    <property type="entry name" value="Acyl-CoA dehydrogenase/oxidase, N-terminal domain"/>
    <property type="match status" value="1"/>
</dbReference>
<comment type="similarity">
    <text evidence="2">Belongs to the acyl-CoA dehydrogenase family.</text>
</comment>
<dbReference type="Pfam" id="PF02771">
    <property type="entry name" value="Acyl-CoA_dh_N"/>
    <property type="match status" value="1"/>
</dbReference>
<dbReference type="Pfam" id="PF00441">
    <property type="entry name" value="Acyl-CoA_dh_1"/>
    <property type="match status" value="1"/>
</dbReference>
<evidence type="ECO:0000259" key="6">
    <source>
        <dbReference type="Pfam" id="PF00441"/>
    </source>
</evidence>
<proteinExistence type="inferred from homology"/>
<dbReference type="EMBL" id="LGVG01000026">
    <property type="protein sequence ID" value="KNE26142.1"/>
    <property type="molecule type" value="Genomic_DNA"/>
</dbReference>
<dbReference type="SUPFAM" id="SSF56645">
    <property type="entry name" value="Acyl-CoA dehydrogenase NM domain-like"/>
    <property type="match status" value="1"/>
</dbReference>
<dbReference type="InterPro" id="IPR009100">
    <property type="entry name" value="AcylCoA_DH/oxidase_NM_dom_sf"/>
</dbReference>
<comment type="caution">
    <text evidence="8">The sequence shown here is derived from an EMBL/GenBank/DDBJ whole genome shotgun (WGS) entry which is preliminary data.</text>
</comment>
<dbReference type="PANTHER" id="PTHR43884">
    <property type="entry name" value="ACYL-COA DEHYDROGENASE"/>
    <property type="match status" value="1"/>
</dbReference>
<dbReference type="AlphaFoldDB" id="A0AAW3I0U8"/>
<evidence type="ECO:0000256" key="4">
    <source>
        <dbReference type="ARBA" id="ARBA00022827"/>
    </source>
</evidence>
<organism evidence="8 9">
    <name type="scientific">Achromobacter spanius</name>
    <dbReference type="NCBI Taxonomy" id="217203"/>
    <lineage>
        <taxon>Bacteria</taxon>
        <taxon>Pseudomonadati</taxon>
        <taxon>Pseudomonadota</taxon>
        <taxon>Betaproteobacteria</taxon>
        <taxon>Burkholderiales</taxon>
        <taxon>Alcaligenaceae</taxon>
        <taxon>Achromobacter</taxon>
    </lineage>
</organism>
<dbReference type="InterPro" id="IPR013786">
    <property type="entry name" value="AcylCoA_DH/ox_N"/>
</dbReference>
<evidence type="ECO:0000256" key="1">
    <source>
        <dbReference type="ARBA" id="ARBA00001974"/>
    </source>
</evidence>
<feature type="domain" description="Acyl-CoA dehydrogenase/oxidase N-terminal" evidence="7">
    <location>
        <begin position="6"/>
        <end position="118"/>
    </location>
</feature>
<evidence type="ECO:0000313" key="8">
    <source>
        <dbReference type="EMBL" id="KNE26142.1"/>
    </source>
</evidence>
<gene>
    <name evidence="8" type="ORF">AFM18_19135</name>
</gene>
<dbReference type="Proteomes" id="UP000037511">
    <property type="component" value="Unassembled WGS sequence"/>
</dbReference>
<dbReference type="PANTHER" id="PTHR43884:SF20">
    <property type="entry name" value="ACYL-COA DEHYDROGENASE FADE28"/>
    <property type="match status" value="1"/>
</dbReference>
<evidence type="ECO:0000256" key="5">
    <source>
        <dbReference type="ARBA" id="ARBA00023002"/>
    </source>
</evidence>
<evidence type="ECO:0000256" key="2">
    <source>
        <dbReference type="ARBA" id="ARBA00009347"/>
    </source>
</evidence>
<dbReference type="SUPFAM" id="SSF47203">
    <property type="entry name" value="Acyl-CoA dehydrogenase C-terminal domain-like"/>
    <property type="match status" value="1"/>
</dbReference>
<evidence type="ECO:0000256" key="3">
    <source>
        <dbReference type="ARBA" id="ARBA00022630"/>
    </source>
</evidence>
<sequence>MTFSLNEDQRMLQEAAGRFLADRHPPSVARAATTRPGDARLALWREIAEQGWPALLAPAGHDGLGLGLGMQEAWIVAEAAGRHLLSLPLVSNMVVLPTLCEAGAAGPVAQWAQAMMQGDMYFADAAMRPDGSAFIEGAGAGVPALALRCLGPGSLRLERHAPLSSTSGMSATAGLDPTMPVARVARPEVQEAIELTVDARTWRRLKTRMTLLRSAELLGAASAALDMAAAYARERRQFDRAIGANQAIKHRLADDWMALDDARLAGMAAAASHDADAPSADRDSLYVPLLAVEGGRRAVQNAIQVHGALGITWECDAHLYLKRVLRLAASLHAEASCTEWLERIWEGADAERVAA</sequence>
<evidence type="ECO:0000313" key="9">
    <source>
        <dbReference type="Proteomes" id="UP000037511"/>
    </source>
</evidence>